<evidence type="ECO:0000256" key="7">
    <source>
        <dbReference type="ARBA" id="ARBA00023204"/>
    </source>
</evidence>
<dbReference type="CDD" id="cd10031">
    <property type="entry name" value="UDG-F5_TTUDGB_like"/>
    <property type="match status" value="1"/>
</dbReference>
<dbReference type="Proteomes" id="UP001208017">
    <property type="component" value="Unassembled WGS sequence"/>
</dbReference>
<name>A0ABT3X265_9BACL</name>
<keyword evidence="3" id="KW-0227">DNA damage</keyword>
<dbReference type="InterPro" id="IPR036895">
    <property type="entry name" value="Uracil-DNA_glycosylase-like_sf"/>
</dbReference>
<organism evidence="11 12">
    <name type="scientific">Tumebacillus lacus</name>
    <dbReference type="NCBI Taxonomy" id="2995335"/>
    <lineage>
        <taxon>Bacteria</taxon>
        <taxon>Bacillati</taxon>
        <taxon>Bacillota</taxon>
        <taxon>Bacilli</taxon>
        <taxon>Bacillales</taxon>
        <taxon>Alicyclobacillaceae</taxon>
        <taxon>Tumebacillus</taxon>
    </lineage>
</organism>
<dbReference type="EMBL" id="JAPMLT010000008">
    <property type="protein sequence ID" value="MCX7571005.1"/>
    <property type="molecule type" value="Genomic_DNA"/>
</dbReference>
<keyword evidence="5" id="KW-0408">Iron</keyword>
<comment type="caution">
    <text evidence="11">The sequence shown here is derived from an EMBL/GenBank/DDBJ whole genome shotgun (WGS) entry which is preliminary data.</text>
</comment>
<evidence type="ECO:0000256" key="8">
    <source>
        <dbReference type="ARBA" id="ARBA00023779"/>
    </source>
</evidence>
<dbReference type="PANTHER" id="PTHR33693:SF3">
    <property type="entry name" value="TYPE-5 URACIL-DNA GLYCOSYLASE"/>
    <property type="match status" value="1"/>
</dbReference>
<dbReference type="RefSeq" id="WP_267152254.1">
    <property type="nucleotide sequence ID" value="NZ_JAPMLT010000008.1"/>
</dbReference>
<dbReference type="InterPro" id="IPR051536">
    <property type="entry name" value="UDG_Type-4/5"/>
</dbReference>
<sequence length="230" mass="25688">MTTHTHTEFAALEEGIISCERCPRLREWCQQVAVEKRAKYRDEEYWGRPVHGFGDYDARLILLGLAPGAHGANRTGRVFTGDESGVWLYEALHRFGYANQPRAEGRGDGLVLTGAYISNIVRCAPPQNKPTTGEIAACRPHLETELALLKEKKVILALGKLAFDQYKKWLKAAGVDVKGVEFGHGATYRFDGYPTLLGSYHPSQQNTFTGKLTREMWTDIFTKAKALTEA</sequence>
<dbReference type="SUPFAM" id="SSF52141">
    <property type="entry name" value="Uracil-DNA glycosylase-like"/>
    <property type="match status" value="1"/>
</dbReference>
<evidence type="ECO:0000256" key="6">
    <source>
        <dbReference type="ARBA" id="ARBA00023014"/>
    </source>
</evidence>
<evidence type="ECO:0000256" key="3">
    <source>
        <dbReference type="ARBA" id="ARBA00022763"/>
    </source>
</evidence>
<proteinExistence type="inferred from homology"/>
<evidence type="ECO:0000256" key="2">
    <source>
        <dbReference type="ARBA" id="ARBA00022723"/>
    </source>
</evidence>
<dbReference type="Gene3D" id="3.40.470.10">
    <property type="entry name" value="Uracil-DNA glycosylase-like domain"/>
    <property type="match status" value="1"/>
</dbReference>
<keyword evidence="7" id="KW-0234">DNA repair</keyword>
<dbReference type="PANTHER" id="PTHR33693">
    <property type="entry name" value="TYPE-5 URACIL-DNA GLYCOSYLASE"/>
    <property type="match status" value="1"/>
</dbReference>
<evidence type="ECO:0000259" key="10">
    <source>
        <dbReference type="SMART" id="SM00986"/>
    </source>
</evidence>
<dbReference type="SMART" id="SM00986">
    <property type="entry name" value="UDG"/>
    <property type="match status" value="1"/>
</dbReference>
<evidence type="ECO:0000256" key="9">
    <source>
        <dbReference type="ARBA" id="ARBA00023887"/>
    </source>
</evidence>
<comment type="similarity">
    <text evidence="8">Belongs to the uracil-DNA glycosylase (UDG) superfamily. Type 5 (UDGb) family.</text>
</comment>
<dbReference type="InterPro" id="IPR044147">
    <property type="entry name" value="UdgB-like"/>
</dbReference>
<dbReference type="InterPro" id="IPR005122">
    <property type="entry name" value="Uracil-DNA_glycosylase-like"/>
</dbReference>
<keyword evidence="4" id="KW-0378">Hydrolase</keyword>
<accession>A0ABT3X265</accession>
<evidence type="ECO:0000256" key="4">
    <source>
        <dbReference type="ARBA" id="ARBA00022801"/>
    </source>
</evidence>
<protein>
    <recommendedName>
        <fullName evidence="9">Type-5 uracil-DNA glycosylase</fullName>
    </recommendedName>
</protein>
<reference evidence="11 12" key="1">
    <citation type="submission" date="2022-11" db="EMBL/GenBank/DDBJ databases">
        <title>Study of microbial diversity in lake waters.</title>
        <authorList>
            <person name="Zhang J."/>
        </authorList>
    </citation>
    <scope>NUCLEOTIDE SEQUENCE [LARGE SCALE GENOMIC DNA]</scope>
    <source>
        <strain evidence="11 12">DT12</strain>
    </source>
</reference>
<keyword evidence="6" id="KW-0411">Iron-sulfur</keyword>
<evidence type="ECO:0000256" key="1">
    <source>
        <dbReference type="ARBA" id="ARBA00022485"/>
    </source>
</evidence>
<evidence type="ECO:0000313" key="11">
    <source>
        <dbReference type="EMBL" id="MCX7571005.1"/>
    </source>
</evidence>
<gene>
    <name evidence="11" type="ORF">OS242_13730</name>
</gene>
<evidence type="ECO:0000313" key="12">
    <source>
        <dbReference type="Proteomes" id="UP001208017"/>
    </source>
</evidence>
<keyword evidence="12" id="KW-1185">Reference proteome</keyword>
<keyword evidence="1" id="KW-0004">4Fe-4S</keyword>
<keyword evidence="2" id="KW-0479">Metal-binding</keyword>
<dbReference type="Pfam" id="PF03167">
    <property type="entry name" value="UDG"/>
    <property type="match status" value="1"/>
</dbReference>
<dbReference type="SMART" id="SM00987">
    <property type="entry name" value="UreE_C"/>
    <property type="match status" value="1"/>
</dbReference>
<evidence type="ECO:0000256" key="5">
    <source>
        <dbReference type="ARBA" id="ARBA00023004"/>
    </source>
</evidence>
<feature type="domain" description="Uracil-DNA glycosylase-like" evidence="10">
    <location>
        <begin position="51"/>
        <end position="221"/>
    </location>
</feature>